<dbReference type="GeneID" id="5483821"/>
<proteinExistence type="predicted"/>
<dbReference type="Proteomes" id="UP000001312">
    <property type="component" value="Unassembled WGS sequence"/>
</dbReference>
<name>A7F0G2_SCLS1</name>
<sequence length="177" mass="20473">MKGVEHFLNKVKGVGGKDVRMLGYSEIQFRFDPISNLQKEVESVRYWTLPYGYGCGWVGQMIYIACCIDSRTSKAYGVQYLYRKPILVIWYEFWVNRGARLREACCCALLCFALLCCFALLRFAPKLLRTACRWLGWTLPYEVIVCMGPGWVDGYGWMYGWMYGYCMGTVCVVDEQA</sequence>
<protein>
    <submittedName>
        <fullName evidence="2">Uncharacterized protein</fullName>
    </submittedName>
</protein>
<keyword evidence="1" id="KW-0472">Membrane</keyword>
<reference evidence="3" key="1">
    <citation type="journal article" date="2011" name="PLoS Genet.">
        <title>Genomic analysis of the necrotrophic fungal pathogens Sclerotinia sclerotiorum and Botrytis cinerea.</title>
        <authorList>
            <person name="Amselem J."/>
            <person name="Cuomo C.A."/>
            <person name="van Kan J.A."/>
            <person name="Viaud M."/>
            <person name="Benito E.P."/>
            <person name="Couloux A."/>
            <person name="Coutinho P.M."/>
            <person name="de Vries R.P."/>
            <person name="Dyer P.S."/>
            <person name="Fillinger S."/>
            <person name="Fournier E."/>
            <person name="Gout L."/>
            <person name="Hahn M."/>
            <person name="Kohn L."/>
            <person name="Lapalu N."/>
            <person name="Plummer K.M."/>
            <person name="Pradier J.M."/>
            <person name="Quevillon E."/>
            <person name="Sharon A."/>
            <person name="Simon A."/>
            <person name="ten Have A."/>
            <person name="Tudzynski B."/>
            <person name="Tudzynski P."/>
            <person name="Wincker P."/>
            <person name="Andrew M."/>
            <person name="Anthouard V."/>
            <person name="Beever R.E."/>
            <person name="Beffa R."/>
            <person name="Benoit I."/>
            <person name="Bouzid O."/>
            <person name="Brault B."/>
            <person name="Chen Z."/>
            <person name="Choquer M."/>
            <person name="Collemare J."/>
            <person name="Cotton P."/>
            <person name="Danchin E.G."/>
            <person name="Da Silva C."/>
            <person name="Gautier A."/>
            <person name="Giraud C."/>
            <person name="Giraud T."/>
            <person name="Gonzalez C."/>
            <person name="Grossetete S."/>
            <person name="Guldener U."/>
            <person name="Henrissat B."/>
            <person name="Howlett B.J."/>
            <person name="Kodira C."/>
            <person name="Kretschmer M."/>
            <person name="Lappartient A."/>
            <person name="Leroch M."/>
            <person name="Levis C."/>
            <person name="Mauceli E."/>
            <person name="Neuveglise C."/>
            <person name="Oeser B."/>
            <person name="Pearson M."/>
            <person name="Poulain J."/>
            <person name="Poussereau N."/>
            <person name="Quesneville H."/>
            <person name="Rascle C."/>
            <person name="Schumacher J."/>
            <person name="Segurens B."/>
            <person name="Sexton A."/>
            <person name="Silva E."/>
            <person name="Sirven C."/>
            <person name="Soanes D.M."/>
            <person name="Talbot N.J."/>
            <person name="Templeton M."/>
            <person name="Yandava C."/>
            <person name="Yarden O."/>
            <person name="Zeng Q."/>
            <person name="Rollins J.A."/>
            <person name="Lebrun M.H."/>
            <person name="Dickman M."/>
        </authorList>
    </citation>
    <scope>NUCLEOTIDE SEQUENCE [LARGE SCALE GENOMIC DNA]</scope>
    <source>
        <strain evidence="3">ATCC 18683 / 1980 / Ss-1</strain>
    </source>
</reference>
<evidence type="ECO:0000313" key="2">
    <source>
        <dbReference type="EMBL" id="EDN95204.1"/>
    </source>
</evidence>
<organism evidence="2 3">
    <name type="scientific">Sclerotinia sclerotiorum (strain ATCC 18683 / 1980 / Ss-1)</name>
    <name type="common">White mold</name>
    <name type="synonym">Whetzelinia sclerotiorum</name>
    <dbReference type="NCBI Taxonomy" id="665079"/>
    <lineage>
        <taxon>Eukaryota</taxon>
        <taxon>Fungi</taxon>
        <taxon>Dikarya</taxon>
        <taxon>Ascomycota</taxon>
        <taxon>Pezizomycotina</taxon>
        <taxon>Leotiomycetes</taxon>
        <taxon>Helotiales</taxon>
        <taxon>Sclerotiniaceae</taxon>
        <taxon>Sclerotinia</taxon>
    </lineage>
</organism>
<keyword evidence="1" id="KW-0812">Transmembrane</keyword>
<dbReference type="EMBL" id="CH476637">
    <property type="protein sequence ID" value="EDN95204.1"/>
    <property type="molecule type" value="Genomic_DNA"/>
</dbReference>
<dbReference type="RefSeq" id="XP_001587839.1">
    <property type="nucleotide sequence ID" value="XM_001587789.1"/>
</dbReference>
<evidence type="ECO:0000313" key="3">
    <source>
        <dbReference type="Proteomes" id="UP000001312"/>
    </source>
</evidence>
<dbReference type="InParanoid" id="A7F0G2"/>
<keyword evidence="3" id="KW-1185">Reference proteome</keyword>
<dbReference type="AlphaFoldDB" id="A7F0G2"/>
<gene>
    <name evidence="2" type="ORF">SS1G_11080</name>
</gene>
<keyword evidence="1" id="KW-1133">Transmembrane helix</keyword>
<dbReference type="KEGG" id="ssl:SS1G_11080"/>
<accession>A7F0G2</accession>
<feature type="transmembrane region" description="Helical" evidence="1">
    <location>
        <begin position="104"/>
        <end position="124"/>
    </location>
</feature>
<dbReference type="HOGENOM" id="CLU_1518739_0_0_1"/>
<evidence type="ECO:0000256" key="1">
    <source>
        <dbReference type="SAM" id="Phobius"/>
    </source>
</evidence>